<dbReference type="Proteomes" id="UP001152622">
    <property type="component" value="Chromosome 12"/>
</dbReference>
<protein>
    <submittedName>
        <fullName evidence="2">Uncharacterized protein</fullName>
    </submittedName>
</protein>
<organism evidence="2 3">
    <name type="scientific">Synaphobranchus kaupii</name>
    <name type="common">Kaup's arrowtooth eel</name>
    <dbReference type="NCBI Taxonomy" id="118154"/>
    <lineage>
        <taxon>Eukaryota</taxon>
        <taxon>Metazoa</taxon>
        <taxon>Chordata</taxon>
        <taxon>Craniata</taxon>
        <taxon>Vertebrata</taxon>
        <taxon>Euteleostomi</taxon>
        <taxon>Actinopterygii</taxon>
        <taxon>Neopterygii</taxon>
        <taxon>Teleostei</taxon>
        <taxon>Anguilliformes</taxon>
        <taxon>Synaphobranchidae</taxon>
        <taxon>Synaphobranchus</taxon>
    </lineage>
</organism>
<feature type="compositionally biased region" description="Basic residues" evidence="1">
    <location>
        <begin position="32"/>
        <end position="46"/>
    </location>
</feature>
<gene>
    <name evidence="2" type="ORF">SKAU_G00304650</name>
</gene>
<dbReference type="EMBL" id="JAINUF010000012">
    <property type="protein sequence ID" value="KAJ8346272.1"/>
    <property type="molecule type" value="Genomic_DNA"/>
</dbReference>
<comment type="caution">
    <text evidence="2">The sequence shown here is derived from an EMBL/GenBank/DDBJ whole genome shotgun (WGS) entry which is preliminary data.</text>
</comment>
<proteinExistence type="predicted"/>
<evidence type="ECO:0000313" key="2">
    <source>
        <dbReference type="EMBL" id="KAJ8346272.1"/>
    </source>
</evidence>
<feature type="region of interest" description="Disordered" evidence="1">
    <location>
        <begin position="223"/>
        <end position="243"/>
    </location>
</feature>
<feature type="region of interest" description="Disordered" evidence="1">
    <location>
        <begin position="1"/>
        <end position="64"/>
    </location>
</feature>
<evidence type="ECO:0000256" key="1">
    <source>
        <dbReference type="SAM" id="MobiDB-lite"/>
    </source>
</evidence>
<sequence>MVAASTRPLVGHTRARRRRTRLGRERPGNGRATRRRFPPSWRRRRPANPTAQVETGTDVFPPLTVNPLLAARKDKQAEMQSEATNQNKRSVQSDSVRVRIALWEHGLHAASETGCHRDLVPTVLSSCEITGRERGQTPRGQPADSAGFDVSHELVAKTMDTANRITRNPRQLLLSRSRPQRRTASVFVQGLSVSGHRRKVVEGESGSSEGRAAVANIHLRHAPAGGSATELPNPVEAGVNGAQ</sequence>
<name>A0A9Q1IMM9_SYNKA</name>
<reference evidence="2" key="1">
    <citation type="journal article" date="2023" name="Science">
        <title>Genome structures resolve the early diversification of teleost fishes.</title>
        <authorList>
            <person name="Parey E."/>
            <person name="Louis A."/>
            <person name="Montfort J."/>
            <person name="Bouchez O."/>
            <person name="Roques C."/>
            <person name="Iampietro C."/>
            <person name="Lluch J."/>
            <person name="Castinel A."/>
            <person name="Donnadieu C."/>
            <person name="Desvignes T."/>
            <person name="Floi Bucao C."/>
            <person name="Jouanno E."/>
            <person name="Wen M."/>
            <person name="Mejri S."/>
            <person name="Dirks R."/>
            <person name="Jansen H."/>
            <person name="Henkel C."/>
            <person name="Chen W.J."/>
            <person name="Zahm M."/>
            <person name="Cabau C."/>
            <person name="Klopp C."/>
            <person name="Thompson A.W."/>
            <person name="Robinson-Rechavi M."/>
            <person name="Braasch I."/>
            <person name="Lecointre G."/>
            <person name="Bobe J."/>
            <person name="Postlethwait J.H."/>
            <person name="Berthelot C."/>
            <person name="Roest Crollius H."/>
            <person name="Guiguen Y."/>
        </authorList>
    </citation>
    <scope>NUCLEOTIDE SEQUENCE</scope>
    <source>
        <strain evidence="2">WJC10195</strain>
    </source>
</reference>
<evidence type="ECO:0000313" key="3">
    <source>
        <dbReference type="Proteomes" id="UP001152622"/>
    </source>
</evidence>
<dbReference type="AlphaFoldDB" id="A0A9Q1IMM9"/>
<accession>A0A9Q1IMM9</accession>
<keyword evidence="3" id="KW-1185">Reference proteome</keyword>